<dbReference type="SUPFAM" id="SSF49329">
    <property type="entry name" value="Cu,Zn superoxide dismutase-like"/>
    <property type="match status" value="1"/>
</dbReference>
<protein>
    <recommendedName>
        <fullName evidence="4">Superoxide dismutase copper/zinc binding domain-containing protein</fullName>
    </recommendedName>
</protein>
<dbReference type="GO" id="GO:0046872">
    <property type="term" value="F:metal ion binding"/>
    <property type="evidence" value="ECO:0007669"/>
    <property type="project" value="InterPro"/>
</dbReference>
<name>A0A6J4J6V0_9ACTN</name>
<evidence type="ECO:0008006" key="4">
    <source>
        <dbReference type="Google" id="ProtNLM"/>
    </source>
</evidence>
<accession>A0A6J4J6V0</accession>
<feature type="signal peptide" evidence="2">
    <location>
        <begin position="1"/>
        <end position="28"/>
    </location>
</feature>
<dbReference type="GO" id="GO:0006801">
    <property type="term" value="P:superoxide metabolic process"/>
    <property type="evidence" value="ECO:0007669"/>
    <property type="project" value="InterPro"/>
</dbReference>
<keyword evidence="2" id="KW-0732">Signal</keyword>
<sequence length="175" mass="17505">MRGTRRFGWLATAAIAAGLVVGSGPAGAASLFVESRGELSDYAPTTHNATDGATADLWAVAAGGSTTFFLFLSGLDPEAAGTTYGVHVHVGPCVAGAPLTSGPHYNTGGTPSPETEVWLDFTVLPGGYGFAVTTVPFTIEPGDAKSIVVHADPTQAGGSTPGAAGGRQACLPVEF</sequence>
<organism evidence="3">
    <name type="scientific">uncultured Acidimicrobiales bacterium</name>
    <dbReference type="NCBI Taxonomy" id="310071"/>
    <lineage>
        <taxon>Bacteria</taxon>
        <taxon>Bacillati</taxon>
        <taxon>Actinomycetota</taxon>
        <taxon>Acidimicrobiia</taxon>
        <taxon>Acidimicrobiales</taxon>
        <taxon>environmental samples</taxon>
    </lineage>
</organism>
<reference evidence="3" key="1">
    <citation type="submission" date="2020-02" db="EMBL/GenBank/DDBJ databases">
        <authorList>
            <person name="Meier V. D."/>
        </authorList>
    </citation>
    <scope>NUCLEOTIDE SEQUENCE</scope>
    <source>
        <strain evidence="3">AVDCRST_MAG10</strain>
    </source>
</reference>
<comment type="similarity">
    <text evidence="1">Belongs to the Cu-Zn superoxide dismutase family.</text>
</comment>
<evidence type="ECO:0000313" key="3">
    <source>
        <dbReference type="EMBL" id="CAA9268662.1"/>
    </source>
</evidence>
<dbReference type="Gene3D" id="2.60.40.200">
    <property type="entry name" value="Superoxide dismutase, copper/zinc binding domain"/>
    <property type="match status" value="1"/>
</dbReference>
<gene>
    <name evidence="3" type="ORF">AVDCRST_MAG10-3193</name>
</gene>
<evidence type="ECO:0000256" key="1">
    <source>
        <dbReference type="ARBA" id="ARBA00010457"/>
    </source>
</evidence>
<dbReference type="InterPro" id="IPR036423">
    <property type="entry name" value="SOD-like_Cu/Zn_dom_sf"/>
</dbReference>
<dbReference type="AlphaFoldDB" id="A0A6J4J6V0"/>
<feature type="chain" id="PRO_5026878677" description="Superoxide dismutase copper/zinc binding domain-containing protein" evidence="2">
    <location>
        <begin position="29"/>
        <end position="175"/>
    </location>
</feature>
<dbReference type="EMBL" id="CADCTB010000193">
    <property type="protein sequence ID" value="CAA9268662.1"/>
    <property type="molecule type" value="Genomic_DNA"/>
</dbReference>
<proteinExistence type="inferred from homology"/>
<evidence type="ECO:0000256" key="2">
    <source>
        <dbReference type="SAM" id="SignalP"/>
    </source>
</evidence>